<feature type="region of interest" description="Disordered" evidence="1">
    <location>
        <begin position="937"/>
        <end position="970"/>
    </location>
</feature>
<evidence type="ECO:0000256" key="1">
    <source>
        <dbReference type="SAM" id="MobiDB-lite"/>
    </source>
</evidence>
<dbReference type="HOGENOM" id="CLU_249602_0_0_1"/>
<feature type="compositionally biased region" description="Basic and acidic residues" evidence="1">
    <location>
        <begin position="563"/>
        <end position="576"/>
    </location>
</feature>
<feature type="compositionally biased region" description="Basic and acidic residues" evidence="1">
    <location>
        <begin position="533"/>
        <end position="542"/>
    </location>
</feature>
<dbReference type="eggNOG" id="ENOG502S72J">
    <property type="taxonomic scope" value="Eukaryota"/>
</dbReference>
<feature type="compositionally biased region" description="Basic and acidic residues" evidence="1">
    <location>
        <begin position="466"/>
        <end position="479"/>
    </location>
</feature>
<feature type="region of interest" description="Disordered" evidence="1">
    <location>
        <begin position="1285"/>
        <end position="1327"/>
    </location>
</feature>
<feature type="compositionally biased region" description="Polar residues" evidence="1">
    <location>
        <begin position="1115"/>
        <end position="1129"/>
    </location>
</feature>
<dbReference type="STRING" id="431595.K3XAV7"/>
<feature type="compositionally biased region" description="Low complexity" evidence="1">
    <location>
        <begin position="1257"/>
        <end position="1269"/>
    </location>
</feature>
<feature type="compositionally biased region" description="Low complexity" evidence="1">
    <location>
        <begin position="1435"/>
        <end position="1444"/>
    </location>
</feature>
<feature type="compositionally biased region" description="Low complexity" evidence="1">
    <location>
        <begin position="1376"/>
        <end position="1387"/>
    </location>
</feature>
<feature type="compositionally biased region" description="Acidic residues" evidence="1">
    <location>
        <begin position="1205"/>
        <end position="1218"/>
    </location>
</feature>
<feature type="compositionally biased region" description="Polar residues" evidence="1">
    <location>
        <begin position="1185"/>
        <end position="1196"/>
    </location>
</feature>
<feature type="compositionally biased region" description="Basic residues" evidence="1">
    <location>
        <begin position="1544"/>
        <end position="1555"/>
    </location>
</feature>
<feature type="compositionally biased region" description="Basic and acidic residues" evidence="1">
    <location>
        <begin position="1469"/>
        <end position="1493"/>
    </location>
</feature>
<feature type="region of interest" description="Disordered" evidence="1">
    <location>
        <begin position="1757"/>
        <end position="1778"/>
    </location>
</feature>
<reference evidence="2" key="3">
    <citation type="submission" date="2015-02" db="UniProtKB">
        <authorList>
            <consortium name="EnsemblProtists"/>
        </authorList>
    </citation>
    <scope>IDENTIFICATION</scope>
    <source>
        <strain evidence="2">DAOM BR144</strain>
    </source>
</reference>
<feature type="compositionally biased region" description="Polar residues" evidence="1">
    <location>
        <begin position="519"/>
        <end position="532"/>
    </location>
</feature>
<reference evidence="3" key="2">
    <citation type="submission" date="2010-04" db="EMBL/GenBank/DDBJ databases">
        <authorList>
            <person name="Buell R."/>
            <person name="Hamilton J."/>
            <person name="Hostetler J."/>
        </authorList>
    </citation>
    <scope>NUCLEOTIDE SEQUENCE [LARGE SCALE GENOMIC DNA]</scope>
    <source>
        <strain evidence="3">DAOM:BR144</strain>
    </source>
</reference>
<feature type="compositionally biased region" description="Basic and acidic residues" evidence="1">
    <location>
        <begin position="616"/>
        <end position="647"/>
    </location>
</feature>
<feature type="region of interest" description="Disordered" evidence="1">
    <location>
        <begin position="1251"/>
        <end position="1270"/>
    </location>
</feature>
<dbReference type="Proteomes" id="UP000019132">
    <property type="component" value="Unassembled WGS sequence"/>
</dbReference>
<protein>
    <recommendedName>
        <fullName evidence="4">ALMS motif domain-containing protein</fullName>
    </recommendedName>
</protein>
<dbReference type="OMA" id="DESHRAN"/>
<feature type="compositionally biased region" description="Polar residues" evidence="1">
    <location>
        <begin position="651"/>
        <end position="668"/>
    </location>
</feature>
<feature type="compositionally biased region" description="Basic and acidic residues" evidence="1">
    <location>
        <begin position="1132"/>
        <end position="1141"/>
    </location>
</feature>
<feature type="compositionally biased region" description="Basic and acidic residues" evidence="1">
    <location>
        <begin position="954"/>
        <end position="964"/>
    </location>
</feature>
<feature type="compositionally biased region" description="Low complexity" evidence="1">
    <location>
        <begin position="677"/>
        <end position="700"/>
    </location>
</feature>
<feature type="compositionally biased region" description="Polar residues" evidence="1">
    <location>
        <begin position="430"/>
        <end position="444"/>
    </location>
</feature>
<feature type="compositionally biased region" description="Low complexity" evidence="1">
    <location>
        <begin position="713"/>
        <end position="730"/>
    </location>
</feature>
<feature type="region of interest" description="Disordered" evidence="1">
    <location>
        <begin position="1110"/>
        <end position="1221"/>
    </location>
</feature>
<name>K3XAV7_GLOUD</name>
<dbReference type="EMBL" id="GL376565">
    <property type="status" value="NOT_ANNOTATED_CDS"/>
    <property type="molecule type" value="Genomic_DNA"/>
</dbReference>
<accession>K3XAV7</accession>
<evidence type="ECO:0000313" key="3">
    <source>
        <dbReference type="Proteomes" id="UP000019132"/>
    </source>
</evidence>
<feature type="region of interest" description="Disordered" evidence="1">
    <location>
        <begin position="616"/>
        <end position="903"/>
    </location>
</feature>
<reference evidence="3" key="1">
    <citation type="journal article" date="2010" name="Genome Biol.">
        <title>Genome sequence of the necrotrophic plant pathogen Pythium ultimum reveals original pathogenicity mechanisms and effector repertoire.</title>
        <authorList>
            <person name="Levesque C.A."/>
            <person name="Brouwer H."/>
            <person name="Cano L."/>
            <person name="Hamilton J.P."/>
            <person name="Holt C."/>
            <person name="Huitema E."/>
            <person name="Raffaele S."/>
            <person name="Robideau G.P."/>
            <person name="Thines M."/>
            <person name="Win J."/>
            <person name="Zerillo M.M."/>
            <person name="Beakes G.W."/>
            <person name="Boore J.L."/>
            <person name="Busam D."/>
            <person name="Dumas B."/>
            <person name="Ferriera S."/>
            <person name="Fuerstenberg S.I."/>
            <person name="Gachon C.M."/>
            <person name="Gaulin E."/>
            <person name="Govers F."/>
            <person name="Grenville-Briggs L."/>
            <person name="Horner N."/>
            <person name="Hostetler J."/>
            <person name="Jiang R.H."/>
            <person name="Johnson J."/>
            <person name="Krajaejun T."/>
            <person name="Lin H."/>
            <person name="Meijer H.J."/>
            <person name="Moore B."/>
            <person name="Morris P."/>
            <person name="Phuntmart V."/>
            <person name="Puiu D."/>
            <person name="Shetty J."/>
            <person name="Stajich J.E."/>
            <person name="Tripathy S."/>
            <person name="Wawra S."/>
            <person name="van West P."/>
            <person name="Whitty B.R."/>
            <person name="Coutinho P.M."/>
            <person name="Henrissat B."/>
            <person name="Martin F."/>
            <person name="Thomas P.D."/>
            <person name="Tyler B.M."/>
            <person name="De Vries R.P."/>
            <person name="Kamoun S."/>
            <person name="Yandell M."/>
            <person name="Tisserat N."/>
            <person name="Buell C.R."/>
        </authorList>
    </citation>
    <scope>NUCLEOTIDE SEQUENCE</scope>
    <source>
        <strain evidence="3">DAOM:BR144</strain>
    </source>
</reference>
<evidence type="ECO:0008006" key="4">
    <source>
        <dbReference type="Google" id="ProtNLM"/>
    </source>
</evidence>
<feature type="compositionally biased region" description="Basic and acidic residues" evidence="1">
    <location>
        <begin position="1419"/>
        <end position="1428"/>
    </location>
</feature>
<feature type="compositionally biased region" description="Basic and acidic residues" evidence="1">
    <location>
        <begin position="1446"/>
        <end position="1456"/>
    </location>
</feature>
<proteinExistence type="predicted"/>
<feature type="compositionally biased region" description="Basic and acidic residues" evidence="1">
    <location>
        <begin position="1607"/>
        <end position="1618"/>
    </location>
</feature>
<evidence type="ECO:0000313" key="2">
    <source>
        <dbReference type="EnsemblProtists" id="PYU1_T014356"/>
    </source>
</evidence>
<feature type="region of interest" description="Disordered" evidence="1">
    <location>
        <begin position="284"/>
        <end position="309"/>
    </location>
</feature>
<feature type="compositionally biased region" description="Basic and acidic residues" evidence="1">
    <location>
        <begin position="767"/>
        <end position="777"/>
    </location>
</feature>
<feature type="compositionally biased region" description="Basic and acidic residues" evidence="1">
    <location>
        <begin position="284"/>
        <end position="306"/>
    </location>
</feature>
<sequence length="1778" mass="200455">MAGDASMAALYVRNRRARHRSSSKYGEIPLSAGEIEYLTRKDEAARRRQRLLEVRHEEKRVAQLVTQRYRDNLRRLHATKLRATHQEYQRHQEILLSELHSKYQYSLQNVGAAQRQARAKMAESVVTAQLEQRKWEFNEAHVIKPRSGEASRLRDEEHALSLTRRLEVEANLQRLKEMSMKQRAQASIRARREQELQIELAKRQEEAVRYRCETAKEEVFTMPRSRANDVDAYQFTRLHCPPTPSHEPYATTNALASRPEVKIIRHNRTHPSATNGIDEAERFREEMDRKREQDRATREQNTEKAGQRGNLALEYVQSKQEGDKAMEWLHQIDKAQRYGYAVEYAHQIHRQHDDDNSNNTQQRDQAVEATFKQIFGAIDDLLELSTHSVRTEDVMPSIRVAVSPMHRPSELGVHENSASSRSKNEHERSFWSSQSAYSQDESFVSNPIEDDTYLKKQKMANELPDEFEKQRRKNTDAKIRGQVPLRSGEFYQEATVPSGRNRKVSSGKMENLGSEEASEGTSSHRQQHVSKGNTRDCDESHRANGRSAVSQDQFAVVKASEQLSEHGVHDSIHEENSIEDLPELSEAQEAGFVALQPRRESLEDLESGLQQVLDFRQKQQNDRAQESFARISRDKAASRRSTSDARHTKTHSGQLQEETSRTLLTSDNLGRPASPQSEKSSVISSGQSSSSHSERQSIVSIESSHARSDRQSPKYLSSGSSQLSHSIVSSAGSSRLPQSFAPAATAVRGDQHSSRWKTAVDSQGILDEDKKDVHQVEEGSEADIVQTVGMRALRESPRLRPKHFPTQRKRDEDANRNRPTGTELPPPHQDELDMSQSRQRQEAEQPFSTGNVISERASQHKDSGPSTTPIRRPTSELEANPRLSFSVASDSSRSDAQSSQRHEAEHLFAAENVITEHISNETNSAAGDAAPIQKSISELRLDPRFNDSVSSDSSRSDISSREDGPQSVQYPGIASHSIVESQAESDHDADSFDDSVSVASGDFTGNRGYLYLQQIQQRLQHFSGRESSSSSVAQYSLPLSDSLSFINESFNSDRLPGYGDDSFIHKLVPMFPVPSGLVRQHSEESGVEPPDQYDVQLADPVLSKMLGDSAYAADSSHSPHTDQQGTNGMDQFEGHDDHLTEGKSSFRRQSSRQKAESADPGVYRSRSNDMPPGASDAEEEDILQSRRSPSAANENEWQQKHGVEWEEEETKFDGETENEGMLQHSLLSDSGISGISSVGFSVQLNLAAGIPRRRDSSISSSAASENWSASEREFVSDAAIQFADSARSSRRSDYDDRQFMHEEEEEKMERSQAGSEQSPERRSLSGSSMSVDARFNYLISMTEAAGKSLPLHIRLPAMMFGHNKDMSEPPRPIRWASSSSSSASSGSIRKVGGNESLRSRTSSQPPRESGASPDQDDQKDEHDLEHNEANVTRKLSLSSSSSESVDQSRERYEVQSDHGSAVSSNASHRNSESEASSRHAWEEEENDEKHFESFRQGLIEGAMGMFPPPPFGGKLDMSRPPPPLMVHRSGHSSRSDSSASGSSRHPHRSPTRHRTSGSDREEQKDEESEDGSVHSDASMSMSSSTYANARPRTKKNAESLYISIDDGSGHEGESKEGSSEPISLADAFRRRHPRFHRRAEEHHDQLKKKREELRALQKQQNKENDNKKPDASSVSSQSNAPKRRDPGMPGREVMDLTEDQQHLLDRLAFGERAKVSSQEMKERTKRLYQKLPEVVERKRQEEILRRRKQRLAELREQEKARRLQQKQRREQQQQQQRQ</sequence>
<feature type="compositionally biased region" description="Polar residues" evidence="1">
    <location>
        <begin position="1457"/>
        <end position="1468"/>
    </location>
</feature>
<organism evidence="2 3">
    <name type="scientific">Globisporangium ultimum (strain ATCC 200006 / CBS 805.95 / DAOM BR144)</name>
    <name type="common">Pythium ultimum</name>
    <dbReference type="NCBI Taxonomy" id="431595"/>
    <lineage>
        <taxon>Eukaryota</taxon>
        <taxon>Sar</taxon>
        <taxon>Stramenopiles</taxon>
        <taxon>Oomycota</taxon>
        <taxon>Peronosporomycetes</taxon>
        <taxon>Pythiales</taxon>
        <taxon>Pythiaceae</taxon>
        <taxon>Globisporangium</taxon>
    </lineage>
</organism>
<keyword evidence="3" id="KW-1185">Reference proteome</keyword>
<feature type="compositionally biased region" description="Low complexity" evidence="1">
    <location>
        <begin position="884"/>
        <end position="899"/>
    </location>
</feature>
<feature type="compositionally biased region" description="Basic and acidic residues" evidence="1">
    <location>
        <begin position="1638"/>
        <end position="1670"/>
    </location>
</feature>
<feature type="compositionally biased region" description="Basic and acidic residues" evidence="1">
    <location>
        <begin position="1290"/>
        <end position="1301"/>
    </location>
</feature>
<feature type="region of interest" description="Disordered" evidence="1">
    <location>
        <begin position="405"/>
        <end position="444"/>
    </location>
</feature>
<feature type="region of interest" description="Disordered" evidence="1">
    <location>
        <begin position="1364"/>
        <end position="1701"/>
    </location>
</feature>
<dbReference type="VEuPathDB" id="FungiDB:PYU1_G014326"/>
<feature type="compositionally biased region" description="Basic and acidic residues" evidence="1">
    <location>
        <begin position="1757"/>
        <end position="1771"/>
    </location>
</feature>
<dbReference type="InParanoid" id="K3XAV7"/>
<dbReference type="EnsemblProtists" id="PYU1_T014356">
    <property type="protein sequence ID" value="PYU1_T014356"/>
    <property type="gene ID" value="PYU1_G014326"/>
</dbReference>
<feature type="region of interest" description="Disordered" evidence="1">
    <location>
        <begin position="464"/>
        <end position="591"/>
    </location>
</feature>